<dbReference type="EMBL" id="JAINUF010000001">
    <property type="protein sequence ID" value="KAJ8382869.1"/>
    <property type="molecule type" value="Genomic_DNA"/>
</dbReference>
<proteinExistence type="predicted"/>
<reference evidence="2" key="1">
    <citation type="journal article" date="2023" name="Science">
        <title>Genome structures resolve the early diversification of teleost fishes.</title>
        <authorList>
            <person name="Parey E."/>
            <person name="Louis A."/>
            <person name="Montfort J."/>
            <person name="Bouchez O."/>
            <person name="Roques C."/>
            <person name="Iampietro C."/>
            <person name="Lluch J."/>
            <person name="Castinel A."/>
            <person name="Donnadieu C."/>
            <person name="Desvignes T."/>
            <person name="Floi Bucao C."/>
            <person name="Jouanno E."/>
            <person name="Wen M."/>
            <person name="Mejri S."/>
            <person name="Dirks R."/>
            <person name="Jansen H."/>
            <person name="Henkel C."/>
            <person name="Chen W.J."/>
            <person name="Zahm M."/>
            <person name="Cabau C."/>
            <person name="Klopp C."/>
            <person name="Thompson A.W."/>
            <person name="Robinson-Rechavi M."/>
            <person name="Braasch I."/>
            <person name="Lecointre G."/>
            <person name="Bobe J."/>
            <person name="Postlethwait J.H."/>
            <person name="Berthelot C."/>
            <person name="Roest Crollius H."/>
            <person name="Guiguen Y."/>
        </authorList>
    </citation>
    <scope>NUCLEOTIDE SEQUENCE</scope>
    <source>
        <strain evidence="2">WJC10195</strain>
    </source>
</reference>
<keyword evidence="3" id="KW-1185">Reference proteome</keyword>
<name>A0A9Q1GGG2_SYNKA</name>
<protein>
    <submittedName>
        <fullName evidence="2">Uncharacterized protein</fullName>
    </submittedName>
</protein>
<evidence type="ECO:0000313" key="2">
    <source>
        <dbReference type="EMBL" id="KAJ8382869.1"/>
    </source>
</evidence>
<evidence type="ECO:0000256" key="1">
    <source>
        <dbReference type="SAM" id="MobiDB-lite"/>
    </source>
</evidence>
<gene>
    <name evidence="2" type="ORF">SKAU_G00036470</name>
</gene>
<comment type="caution">
    <text evidence="2">The sequence shown here is derived from an EMBL/GenBank/DDBJ whole genome shotgun (WGS) entry which is preliminary data.</text>
</comment>
<sequence length="205" mass="22057">MNAGLSPEGPRDGGVAGTSYGVSSSWRSRVSTRTNVSVSRPRYKGVLFLGVLDTVRSHLERPSTLSTALGHCSQNFPQIPLRLFRITALIGAKATPPLPLNTAFRLHAPPPRMGPSCPWPQGLYVVRTGASGNLSRSNTSPLNAAASLAPVPLPRASWTLRGKGAREERRSDRKQRPSRADQIGTSFGLQNFQCEEGRAGYLVAL</sequence>
<accession>A0A9Q1GGG2</accession>
<dbReference type="AlphaFoldDB" id="A0A9Q1GGG2"/>
<feature type="region of interest" description="Disordered" evidence="1">
    <location>
        <begin position="159"/>
        <end position="184"/>
    </location>
</feature>
<dbReference type="Proteomes" id="UP001152622">
    <property type="component" value="Chromosome 1"/>
</dbReference>
<organism evidence="2 3">
    <name type="scientific">Synaphobranchus kaupii</name>
    <name type="common">Kaup's arrowtooth eel</name>
    <dbReference type="NCBI Taxonomy" id="118154"/>
    <lineage>
        <taxon>Eukaryota</taxon>
        <taxon>Metazoa</taxon>
        <taxon>Chordata</taxon>
        <taxon>Craniata</taxon>
        <taxon>Vertebrata</taxon>
        <taxon>Euteleostomi</taxon>
        <taxon>Actinopterygii</taxon>
        <taxon>Neopterygii</taxon>
        <taxon>Teleostei</taxon>
        <taxon>Anguilliformes</taxon>
        <taxon>Synaphobranchidae</taxon>
        <taxon>Synaphobranchus</taxon>
    </lineage>
</organism>
<feature type="compositionally biased region" description="Basic and acidic residues" evidence="1">
    <location>
        <begin position="164"/>
        <end position="179"/>
    </location>
</feature>
<feature type="region of interest" description="Disordered" evidence="1">
    <location>
        <begin position="1"/>
        <end position="22"/>
    </location>
</feature>
<evidence type="ECO:0000313" key="3">
    <source>
        <dbReference type="Proteomes" id="UP001152622"/>
    </source>
</evidence>